<evidence type="ECO:0000259" key="5">
    <source>
        <dbReference type="PROSITE" id="PS50977"/>
    </source>
</evidence>
<dbReference type="InterPro" id="IPR050109">
    <property type="entry name" value="HTH-type_TetR-like_transc_reg"/>
</dbReference>
<evidence type="ECO:0000256" key="2">
    <source>
        <dbReference type="ARBA" id="ARBA00023125"/>
    </source>
</evidence>
<evidence type="ECO:0000313" key="7">
    <source>
        <dbReference type="Proteomes" id="UP001206128"/>
    </source>
</evidence>
<dbReference type="AlphaFoldDB" id="A0AAE3GDE5"/>
<feature type="domain" description="HTH tetR-type" evidence="5">
    <location>
        <begin position="1"/>
        <end position="46"/>
    </location>
</feature>
<evidence type="ECO:0000256" key="1">
    <source>
        <dbReference type="ARBA" id="ARBA00023015"/>
    </source>
</evidence>
<organism evidence="6 7">
    <name type="scientific">Goodfellowiella coeruleoviolacea</name>
    <dbReference type="NCBI Taxonomy" id="334858"/>
    <lineage>
        <taxon>Bacteria</taxon>
        <taxon>Bacillati</taxon>
        <taxon>Actinomycetota</taxon>
        <taxon>Actinomycetes</taxon>
        <taxon>Pseudonocardiales</taxon>
        <taxon>Pseudonocardiaceae</taxon>
        <taxon>Goodfellowiella</taxon>
    </lineage>
</organism>
<dbReference type="Proteomes" id="UP001206128">
    <property type="component" value="Unassembled WGS sequence"/>
</dbReference>
<protein>
    <submittedName>
        <fullName evidence="6">Transcriptional regulator, TetR family</fullName>
    </submittedName>
</protein>
<feature type="DNA-binding region" description="H-T-H motif" evidence="4">
    <location>
        <begin position="9"/>
        <end position="28"/>
    </location>
</feature>
<dbReference type="SUPFAM" id="SSF46689">
    <property type="entry name" value="Homeodomain-like"/>
    <property type="match status" value="1"/>
</dbReference>
<evidence type="ECO:0000313" key="6">
    <source>
        <dbReference type="EMBL" id="MCP2165207.1"/>
    </source>
</evidence>
<dbReference type="EMBL" id="JAMTCK010000004">
    <property type="protein sequence ID" value="MCP2165207.1"/>
    <property type="molecule type" value="Genomic_DNA"/>
</dbReference>
<dbReference type="InterPro" id="IPR009057">
    <property type="entry name" value="Homeodomain-like_sf"/>
</dbReference>
<dbReference type="PANTHER" id="PTHR30055:SF234">
    <property type="entry name" value="HTH-TYPE TRANSCRIPTIONAL REGULATOR BETI"/>
    <property type="match status" value="1"/>
</dbReference>
<evidence type="ECO:0000256" key="3">
    <source>
        <dbReference type="ARBA" id="ARBA00023163"/>
    </source>
</evidence>
<accession>A0AAE3GDE5</accession>
<keyword evidence="1" id="KW-0805">Transcription regulation</keyword>
<name>A0AAE3GDE5_9PSEU</name>
<evidence type="ECO:0000256" key="4">
    <source>
        <dbReference type="PROSITE-ProRule" id="PRU00335"/>
    </source>
</evidence>
<dbReference type="GO" id="GO:0003700">
    <property type="term" value="F:DNA-binding transcription factor activity"/>
    <property type="evidence" value="ECO:0007669"/>
    <property type="project" value="TreeGrafter"/>
</dbReference>
<dbReference type="PROSITE" id="PS50977">
    <property type="entry name" value="HTH_TETR_2"/>
    <property type="match status" value="1"/>
</dbReference>
<dbReference type="SUPFAM" id="SSF48498">
    <property type="entry name" value="Tetracyclin repressor-like, C-terminal domain"/>
    <property type="match status" value="1"/>
</dbReference>
<keyword evidence="3" id="KW-0804">Transcription</keyword>
<dbReference type="Gene3D" id="1.10.357.10">
    <property type="entry name" value="Tetracycline Repressor, domain 2"/>
    <property type="match status" value="1"/>
</dbReference>
<dbReference type="Pfam" id="PF00440">
    <property type="entry name" value="TetR_N"/>
    <property type="match status" value="1"/>
</dbReference>
<proteinExistence type="predicted"/>
<sequence length="170" mass="18408">MLARDRSATLPQIALAADVGRTTLHRYFPERDGLVNAAVDDSLELIGEAIREAAPHEGGVWEAMRRLVAALASVSDRIMFVFGDPSLLRDLGPTPAGQQLPDDPVLGLIRRGQADGVFDAEVSAGWLQQVLWALLYTAFEQVERGTLARYDVVPTVLRTLERGITATGSA</sequence>
<gene>
    <name evidence="6" type="ORF">LX83_002056</name>
</gene>
<keyword evidence="2 4" id="KW-0238">DNA-binding</keyword>
<comment type="caution">
    <text evidence="6">The sequence shown here is derived from an EMBL/GenBank/DDBJ whole genome shotgun (WGS) entry which is preliminary data.</text>
</comment>
<reference evidence="6" key="1">
    <citation type="submission" date="2022-06" db="EMBL/GenBank/DDBJ databases">
        <title>Genomic Encyclopedia of Archaeal and Bacterial Type Strains, Phase II (KMG-II): from individual species to whole genera.</title>
        <authorList>
            <person name="Goeker M."/>
        </authorList>
    </citation>
    <scope>NUCLEOTIDE SEQUENCE</scope>
    <source>
        <strain evidence="6">DSM 43935</strain>
    </source>
</reference>
<dbReference type="PANTHER" id="PTHR30055">
    <property type="entry name" value="HTH-TYPE TRANSCRIPTIONAL REGULATOR RUTR"/>
    <property type="match status" value="1"/>
</dbReference>
<keyword evidence="7" id="KW-1185">Reference proteome</keyword>
<dbReference type="InterPro" id="IPR001647">
    <property type="entry name" value="HTH_TetR"/>
</dbReference>
<dbReference type="InterPro" id="IPR036271">
    <property type="entry name" value="Tet_transcr_reg_TetR-rel_C_sf"/>
</dbReference>
<dbReference type="GO" id="GO:0000976">
    <property type="term" value="F:transcription cis-regulatory region binding"/>
    <property type="evidence" value="ECO:0007669"/>
    <property type="project" value="TreeGrafter"/>
</dbReference>